<protein>
    <submittedName>
        <fullName evidence="1">Uncharacterized protein</fullName>
    </submittedName>
</protein>
<evidence type="ECO:0000313" key="2">
    <source>
        <dbReference type="Proteomes" id="UP000050511"/>
    </source>
</evidence>
<sequence length="41" mass="4714">MPIAGTQLTRTRFVNMALGSERPAFETRYFDSNLRPPRSDN</sequence>
<evidence type="ECO:0000313" key="1">
    <source>
        <dbReference type="EMBL" id="KPN43772.1"/>
    </source>
</evidence>
<proteinExistence type="predicted"/>
<dbReference type="Proteomes" id="UP000050511">
    <property type="component" value="Unassembled WGS sequence"/>
</dbReference>
<organism evidence="1 2">
    <name type="scientific">Lactiplantibacillus plantarum WJL</name>
    <dbReference type="NCBI Taxonomy" id="1350466"/>
    <lineage>
        <taxon>Bacteria</taxon>
        <taxon>Bacillati</taxon>
        <taxon>Bacillota</taxon>
        <taxon>Bacilli</taxon>
        <taxon>Lactobacillales</taxon>
        <taxon>Lactobacillaceae</taxon>
        <taxon>Lactiplantibacillus</taxon>
    </lineage>
</organism>
<dbReference type="EMBL" id="LKLZ01000003">
    <property type="protein sequence ID" value="KPN43772.1"/>
    <property type="molecule type" value="Genomic_DNA"/>
</dbReference>
<comment type="caution">
    <text evidence="1">The sequence shown here is derived from an EMBL/GenBank/DDBJ whole genome shotgun (WGS) entry which is preliminary data.</text>
</comment>
<gene>
    <name evidence="1" type="ORF">WJL_0845</name>
</gene>
<dbReference type="AlphaFoldDB" id="A0A837P539"/>
<accession>A0A837P539</accession>
<name>A0A837P539_LACPN</name>
<reference evidence="1 2" key="1">
    <citation type="submission" date="2015-10" db="EMBL/GenBank/DDBJ databases">
        <title>Resequencing of Lactobacillus plantarum WJL strain genome.</title>
        <authorList>
            <person name="Martino M.E."/>
        </authorList>
    </citation>
    <scope>NUCLEOTIDE SEQUENCE [LARGE SCALE GENOMIC DNA]</scope>
    <source>
        <strain evidence="1 2">WJL</strain>
    </source>
</reference>